<gene>
    <name evidence="2" type="ORF">NVIE_011210</name>
</gene>
<keyword evidence="1" id="KW-1133">Transmembrane helix</keyword>
<organism evidence="2 3">
    <name type="scientific">Nitrososphaera viennensis EN76</name>
    <dbReference type="NCBI Taxonomy" id="926571"/>
    <lineage>
        <taxon>Archaea</taxon>
        <taxon>Nitrososphaerota</taxon>
        <taxon>Nitrososphaeria</taxon>
        <taxon>Nitrososphaerales</taxon>
        <taxon>Nitrososphaeraceae</taxon>
        <taxon>Nitrososphaera</taxon>
    </lineage>
</organism>
<sequence length="83" mass="10164">MPLARRKYGRRFIWKLVQTFGQRLISLLRKFFHVKDVWPPDLYRWRGLRPKQRQKRGLPKITYFFFGFALDFFAFLAAIVLVE</sequence>
<evidence type="ECO:0000313" key="2">
    <source>
        <dbReference type="EMBL" id="AIC15351.1"/>
    </source>
</evidence>
<dbReference type="GeneID" id="74946378"/>
<keyword evidence="1" id="KW-0812">Transmembrane</keyword>
<dbReference type="RefSeq" id="WP_075054376.1">
    <property type="nucleotide sequence ID" value="NZ_CP007536.1"/>
</dbReference>
<evidence type="ECO:0000313" key="3">
    <source>
        <dbReference type="Proteomes" id="UP000027093"/>
    </source>
</evidence>
<reference evidence="2 3" key="1">
    <citation type="journal article" date="2014" name="Int. J. Syst. Evol. Microbiol.">
        <title>Nitrososphaera viennensis gen. nov., sp. nov., an aerobic and mesophilic, ammonia-oxidizing archaeon from soil and a member of the archaeal phylum Thaumarchaeota.</title>
        <authorList>
            <person name="Stieglmeier M."/>
            <person name="Klingl A."/>
            <person name="Alves R.J."/>
            <person name="Rittmann S.K."/>
            <person name="Melcher M."/>
            <person name="Leisch N."/>
            <person name="Schleper C."/>
        </authorList>
    </citation>
    <scope>NUCLEOTIDE SEQUENCE [LARGE SCALE GENOMIC DNA]</scope>
    <source>
        <strain evidence="2">EN76</strain>
    </source>
</reference>
<dbReference type="KEGG" id="nvn:NVIE_011210"/>
<dbReference type="HOGENOM" id="CLU_2534799_0_0_2"/>
<dbReference type="Proteomes" id="UP000027093">
    <property type="component" value="Chromosome"/>
</dbReference>
<keyword evidence="1" id="KW-0472">Membrane</keyword>
<dbReference type="EMBL" id="CP007536">
    <property type="protein sequence ID" value="AIC15351.1"/>
    <property type="molecule type" value="Genomic_DNA"/>
</dbReference>
<accession>A0A060HP59</accession>
<dbReference type="AlphaFoldDB" id="A0A060HP59"/>
<name>A0A060HP59_9ARCH</name>
<evidence type="ECO:0000256" key="1">
    <source>
        <dbReference type="SAM" id="Phobius"/>
    </source>
</evidence>
<keyword evidence="3" id="KW-1185">Reference proteome</keyword>
<proteinExistence type="predicted"/>
<protein>
    <submittedName>
        <fullName evidence="2">Uncharacterized protein</fullName>
    </submittedName>
</protein>
<feature type="transmembrane region" description="Helical" evidence="1">
    <location>
        <begin position="61"/>
        <end position="82"/>
    </location>
</feature>